<name>K3X1L7_GLOUD</name>
<dbReference type="VEuPathDB" id="FungiDB:PYU1_G011092"/>
<reference evidence="4" key="2">
    <citation type="submission" date="2010-04" db="EMBL/GenBank/DDBJ databases">
        <authorList>
            <person name="Buell R."/>
            <person name="Hamilton J."/>
            <person name="Hostetler J."/>
        </authorList>
    </citation>
    <scope>NUCLEOTIDE SEQUENCE [LARGE SCALE GENOMIC DNA]</scope>
    <source>
        <strain evidence="4">DAOM:BR144</strain>
    </source>
</reference>
<dbReference type="eggNOG" id="KOG1549">
    <property type="taxonomic scope" value="Eukaryota"/>
</dbReference>
<reference evidence="4" key="1">
    <citation type="journal article" date="2010" name="Genome Biol.">
        <title>Genome sequence of the necrotrophic plant pathogen Pythium ultimum reveals original pathogenicity mechanisms and effector repertoire.</title>
        <authorList>
            <person name="Levesque C.A."/>
            <person name="Brouwer H."/>
            <person name="Cano L."/>
            <person name="Hamilton J.P."/>
            <person name="Holt C."/>
            <person name="Huitema E."/>
            <person name="Raffaele S."/>
            <person name="Robideau G.P."/>
            <person name="Thines M."/>
            <person name="Win J."/>
            <person name="Zerillo M.M."/>
            <person name="Beakes G.W."/>
            <person name="Boore J.L."/>
            <person name="Busam D."/>
            <person name="Dumas B."/>
            <person name="Ferriera S."/>
            <person name="Fuerstenberg S.I."/>
            <person name="Gachon C.M."/>
            <person name="Gaulin E."/>
            <person name="Govers F."/>
            <person name="Grenville-Briggs L."/>
            <person name="Horner N."/>
            <person name="Hostetler J."/>
            <person name="Jiang R.H."/>
            <person name="Johnson J."/>
            <person name="Krajaejun T."/>
            <person name="Lin H."/>
            <person name="Meijer H.J."/>
            <person name="Moore B."/>
            <person name="Morris P."/>
            <person name="Phuntmart V."/>
            <person name="Puiu D."/>
            <person name="Shetty J."/>
            <person name="Stajich J.E."/>
            <person name="Tripathy S."/>
            <person name="Wawra S."/>
            <person name="van West P."/>
            <person name="Whitty B.R."/>
            <person name="Coutinho P.M."/>
            <person name="Henrissat B."/>
            <person name="Martin F."/>
            <person name="Thomas P.D."/>
            <person name="Tyler B.M."/>
            <person name="De Vries R.P."/>
            <person name="Kamoun S."/>
            <person name="Yandell M."/>
            <person name="Tisserat N."/>
            <person name="Buell C.R."/>
        </authorList>
    </citation>
    <scope>NUCLEOTIDE SEQUENCE</scope>
    <source>
        <strain evidence="4">DAOM:BR144</strain>
    </source>
</reference>
<dbReference type="PANTHER" id="PTHR43092:SF2">
    <property type="entry name" value="HERCYNYLCYSTEINE SULFOXIDE LYASE"/>
    <property type="match status" value="1"/>
</dbReference>
<feature type="domain" description="Aminotransferase class V" evidence="2">
    <location>
        <begin position="219"/>
        <end position="389"/>
    </location>
</feature>
<evidence type="ECO:0000313" key="4">
    <source>
        <dbReference type="Proteomes" id="UP000019132"/>
    </source>
</evidence>
<dbReference type="OMA" id="DDHRANG"/>
<accession>K3X1L7</accession>
<protein>
    <recommendedName>
        <fullName evidence="2">Aminotransferase class V domain-containing protein</fullName>
    </recommendedName>
</protein>
<dbReference type="PANTHER" id="PTHR43092">
    <property type="entry name" value="L-CYSTEINE DESULFHYDRASE"/>
    <property type="match status" value="1"/>
</dbReference>
<organism evidence="3 4">
    <name type="scientific">Globisporangium ultimum (strain ATCC 200006 / CBS 805.95 / DAOM BR144)</name>
    <name type="common">Pythium ultimum</name>
    <dbReference type="NCBI Taxonomy" id="431595"/>
    <lineage>
        <taxon>Eukaryota</taxon>
        <taxon>Sar</taxon>
        <taxon>Stramenopiles</taxon>
        <taxon>Oomycota</taxon>
        <taxon>Peronosporomycetes</taxon>
        <taxon>Pythiales</taxon>
        <taxon>Pythiaceae</taxon>
        <taxon>Globisporangium</taxon>
    </lineage>
</organism>
<evidence type="ECO:0000313" key="3">
    <source>
        <dbReference type="EnsemblProtists" id="PYU1_T011116"/>
    </source>
</evidence>
<keyword evidence="4" id="KW-1185">Reference proteome</keyword>
<reference evidence="3" key="3">
    <citation type="submission" date="2015-02" db="UniProtKB">
        <authorList>
            <consortium name="EnsemblProtists"/>
        </authorList>
    </citation>
    <scope>IDENTIFICATION</scope>
    <source>
        <strain evidence="3">DAOM BR144</strain>
    </source>
</reference>
<dbReference type="STRING" id="431595.K3X1L7"/>
<dbReference type="InterPro" id="IPR015421">
    <property type="entry name" value="PyrdxlP-dep_Trfase_major"/>
</dbReference>
<dbReference type="EMBL" id="GL376606">
    <property type="status" value="NOT_ANNOTATED_CDS"/>
    <property type="molecule type" value="Genomic_DNA"/>
</dbReference>
<sequence>MSSSAASLTHKEPKKGYEAFGSFHTEAPDALFAGAAAAFPLPTGAKFPALSSTRLVLKQLESAGNATANRAQFTVDTEAWTYLNHGAFGGATKFASQVASSWREVSDRQPLLFNDRLLFPYIVQAIQALAKFANVHDAQELVLLPNATSGLHAVLQSVVHSAVNDDGNARDPIVFCFSTRYGAVRKMLQAIGDEMGSRSQQLRIHEEPLSLEESYDDEKVQHKLRLTLEKLQQEENGRCVLVVVDHITSNTGVKFPVEEIVALCHAYNVPVLVDGAHGLLNLPLDITAINADYYVGNCHKWFCSPKGAGFLHLNRTNGLDVTRRIPISPRIVSHGFFDGFQSAFMWIGLQDYSSWLSLPKCIEFWEYHGVEECREYMHSLAQDATELLYTAWEMPEELAQAKIFPVEKRHAMRLVKLPPGQVFGIDTSQSTKNTSMDAKFIQDTLHHEHHIEVPIKCVDETLYVRISAHLYNTLDDYKQLAKAIMQK</sequence>
<dbReference type="InParanoid" id="K3X1L7"/>
<dbReference type="EnsemblProtists" id="PYU1_T011116">
    <property type="protein sequence ID" value="PYU1_T011116"/>
    <property type="gene ID" value="PYU1_G011092"/>
</dbReference>
<evidence type="ECO:0000259" key="2">
    <source>
        <dbReference type="Pfam" id="PF00266"/>
    </source>
</evidence>
<dbReference type="Gene3D" id="3.40.640.10">
    <property type="entry name" value="Type I PLP-dependent aspartate aminotransferase-like (Major domain)"/>
    <property type="match status" value="1"/>
</dbReference>
<dbReference type="HOGENOM" id="CLU_003433_3_1_1"/>
<dbReference type="Pfam" id="PF00266">
    <property type="entry name" value="Aminotran_5"/>
    <property type="match status" value="1"/>
</dbReference>
<dbReference type="AlphaFoldDB" id="K3X1L7"/>
<dbReference type="SUPFAM" id="SSF53383">
    <property type="entry name" value="PLP-dependent transferases"/>
    <property type="match status" value="1"/>
</dbReference>
<evidence type="ECO:0000256" key="1">
    <source>
        <dbReference type="ARBA" id="ARBA00022898"/>
    </source>
</evidence>
<dbReference type="InterPro" id="IPR015424">
    <property type="entry name" value="PyrdxlP-dep_Trfase"/>
</dbReference>
<dbReference type="Proteomes" id="UP000019132">
    <property type="component" value="Unassembled WGS sequence"/>
</dbReference>
<proteinExistence type="predicted"/>
<dbReference type="InterPro" id="IPR000192">
    <property type="entry name" value="Aminotrans_V_dom"/>
</dbReference>
<keyword evidence="1" id="KW-0663">Pyridoxal phosphate</keyword>